<organism evidence="2 3">
    <name type="scientific">Candidatus Nitronereus thalassa</name>
    <dbReference type="NCBI Taxonomy" id="3020898"/>
    <lineage>
        <taxon>Bacteria</taxon>
        <taxon>Pseudomonadati</taxon>
        <taxon>Nitrospirota</taxon>
        <taxon>Nitrospiria</taxon>
        <taxon>Nitrospirales</taxon>
        <taxon>Nitrospiraceae</taxon>
        <taxon>Candidatus Nitronereus</taxon>
    </lineage>
</organism>
<feature type="domain" description="SAF" evidence="1">
    <location>
        <begin position="46"/>
        <end position="108"/>
    </location>
</feature>
<protein>
    <submittedName>
        <fullName evidence="2">Flp pilus assembly protein CpaB</fullName>
    </submittedName>
</protein>
<evidence type="ECO:0000313" key="3">
    <source>
        <dbReference type="Proteomes" id="UP001250932"/>
    </source>
</evidence>
<accession>A0ABU3K3Q0</accession>
<evidence type="ECO:0000313" key="2">
    <source>
        <dbReference type="EMBL" id="MDT7041001.1"/>
    </source>
</evidence>
<dbReference type="EMBL" id="JAQOUE010000001">
    <property type="protein sequence ID" value="MDT7041001.1"/>
    <property type="molecule type" value="Genomic_DNA"/>
</dbReference>
<dbReference type="RefSeq" id="WP_313831360.1">
    <property type="nucleotide sequence ID" value="NZ_JAQOUE010000001.1"/>
</dbReference>
<dbReference type="Proteomes" id="UP001250932">
    <property type="component" value="Unassembled WGS sequence"/>
</dbReference>
<evidence type="ECO:0000259" key="1">
    <source>
        <dbReference type="SMART" id="SM00858"/>
    </source>
</evidence>
<dbReference type="InterPro" id="IPR017592">
    <property type="entry name" value="Pilus_assmbl_Flp-typ_CpaB"/>
</dbReference>
<reference evidence="2 3" key="1">
    <citation type="journal article" date="2023" name="ISME J.">
        <title>Cultivation and genomic characterization of novel and ubiquitous marine nitrite-oxidizing bacteria from the Nitrospirales.</title>
        <authorList>
            <person name="Mueller A.J."/>
            <person name="Daebeler A."/>
            <person name="Herbold C.W."/>
            <person name="Kirkegaard R.H."/>
            <person name="Daims H."/>
        </authorList>
    </citation>
    <scope>NUCLEOTIDE SEQUENCE [LARGE SCALE GENOMIC DNA]</scope>
    <source>
        <strain evidence="2 3">EB</strain>
    </source>
</reference>
<dbReference type="Pfam" id="PF16976">
    <property type="entry name" value="RcpC"/>
    <property type="match status" value="1"/>
</dbReference>
<gene>
    <name evidence="2" type="primary">cpaB</name>
    <name evidence="2" type="ORF">PPG34_01485</name>
</gene>
<keyword evidence="3" id="KW-1185">Reference proteome</keyword>
<dbReference type="Pfam" id="PF08666">
    <property type="entry name" value="SAF"/>
    <property type="match status" value="1"/>
</dbReference>
<dbReference type="NCBIfam" id="TIGR03177">
    <property type="entry name" value="pilus_cpaB"/>
    <property type="match status" value="1"/>
</dbReference>
<dbReference type="CDD" id="cd11614">
    <property type="entry name" value="SAF_CpaB_FlgA_like"/>
    <property type="match status" value="1"/>
</dbReference>
<dbReference type="InterPro" id="IPR013974">
    <property type="entry name" value="SAF"/>
</dbReference>
<proteinExistence type="predicted"/>
<dbReference type="InterPro" id="IPR031571">
    <property type="entry name" value="RcpC_dom"/>
</dbReference>
<dbReference type="SMART" id="SM00858">
    <property type="entry name" value="SAF"/>
    <property type="match status" value="1"/>
</dbReference>
<name>A0ABU3K3Q0_9BACT</name>
<sequence>MVRNRSLLFFGLAILLAFGTSIMAYNWFQNQTPAPQVKKIVKFEGTPIVVASADLPWGTPLTKEMVRVVNYPAEHLPEGRFENIDMLPGRVVLTHLKRNEPILESKLAPLDIKNGGVGGVLHPGMRAMAVRVNEVVGVSGFLKPGDRVDIMVTLQNRGKREKITKTVLENTLILAAGTQMERKGPGEKPRAVKVITFEVSLEEAEKLALASTEGKLRLALRSPINTEPELTKGATTQNLLSSYRAASRAPVAKRRAISRDKVELIKGTNRKYLSF</sequence>
<comment type="caution">
    <text evidence="2">The sequence shown here is derived from an EMBL/GenBank/DDBJ whole genome shotgun (WGS) entry which is preliminary data.</text>
</comment>